<dbReference type="AlphaFoldDB" id="A0AAD7CM83"/>
<feature type="transmembrane region" description="Helical" evidence="1">
    <location>
        <begin position="49"/>
        <end position="67"/>
    </location>
</feature>
<accession>A0AAD7CM83</accession>
<keyword evidence="1" id="KW-1133">Transmembrane helix</keyword>
<keyword evidence="3" id="KW-1185">Reference proteome</keyword>
<reference evidence="2" key="1">
    <citation type="submission" date="2023-03" db="EMBL/GenBank/DDBJ databases">
        <title>Massive genome expansion in bonnet fungi (Mycena s.s.) driven by repeated elements and novel gene families across ecological guilds.</title>
        <authorList>
            <consortium name="Lawrence Berkeley National Laboratory"/>
            <person name="Harder C.B."/>
            <person name="Miyauchi S."/>
            <person name="Viragh M."/>
            <person name="Kuo A."/>
            <person name="Thoen E."/>
            <person name="Andreopoulos B."/>
            <person name="Lu D."/>
            <person name="Skrede I."/>
            <person name="Drula E."/>
            <person name="Henrissat B."/>
            <person name="Morin E."/>
            <person name="Kohler A."/>
            <person name="Barry K."/>
            <person name="LaButti K."/>
            <person name="Morin E."/>
            <person name="Salamov A."/>
            <person name="Lipzen A."/>
            <person name="Mereny Z."/>
            <person name="Hegedus B."/>
            <person name="Baldrian P."/>
            <person name="Stursova M."/>
            <person name="Weitz H."/>
            <person name="Taylor A."/>
            <person name="Grigoriev I.V."/>
            <person name="Nagy L.G."/>
            <person name="Martin F."/>
            <person name="Kauserud H."/>
        </authorList>
    </citation>
    <scope>NUCLEOTIDE SEQUENCE</scope>
    <source>
        <strain evidence="2">CBHHK067</strain>
    </source>
</reference>
<gene>
    <name evidence="2" type="ORF">B0H17DRAFT_1100979</name>
</gene>
<evidence type="ECO:0000313" key="2">
    <source>
        <dbReference type="EMBL" id="KAJ7653045.1"/>
    </source>
</evidence>
<proteinExistence type="predicted"/>
<name>A0AAD7CM83_MYCRO</name>
<dbReference type="EMBL" id="JARKIE010000338">
    <property type="protein sequence ID" value="KAJ7653045.1"/>
    <property type="molecule type" value="Genomic_DNA"/>
</dbReference>
<protein>
    <submittedName>
        <fullName evidence="2">Uncharacterized protein</fullName>
    </submittedName>
</protein>
<comment type="caution">
    <text evidence="2">The sequence shown here is derived from an EMBL/GenBank/DDBJ whole genome shotgun (WGS) entry which is preliminary data.</text>
</comment>
<keyword evidence="1" id="KW-0472">Membrane</keyword>
<evidence type="ECO:0000313" key="3">
    <source>
        <dbReference type="Proteomes" id="UP001221757"/>
    </source>
</evidence>
<keyword evidence="1" id="KW-0812">Transmembrane</keyword>
<sequence>MGARQAPYGAFVGIPSPLLAISDTVPWIIIKAISTFLSFTVFRIAFCPLYLTFVPIVLILSLLSLIGS</sequence>
<dbReference type="Proteomes" id="UP001221757">
    <property type="component" value="Unassembled WGS sequence"/>
</dbReference>
<evidence type="ECO:0000256" key="1">
    <source>
        <dbReference type="SAM" id="Phobius"/>
    </source>
</evidence>
<organism evidence="2 3">
    <name type="scientific">Mycena rosella</name>
    <name type="common">Pink bonnet</name>
    <name type="synonym">Agaricus rosellus</name>
    <dbReference type="NCBI Taxonomy" id="1033263"/>
    <lineage>
        <taxon>Eukaryota</taxon>
        <taxon>Fungi</taxon>
        <taxon>Dikarya</taxon>
        <taxon>Basidiomycota</taxon>
        <taxon>Agaricomycotina</taxon>
        <taxon>Agaricomycetes</taxon>
        <taxon>Agaricomycetidae</taxon>
        <taxon>Agaricales</taxon>
        <taxon>Marasmiineae</taxon>
        <taxon>Mycenaceae</taxon>
        <taxon>Mycena</taxon>
    </lineage>
</organism>